<feature type="compositionally biased region" description="Low complexity" evidence="3">
    <location>
        <begin position="181"/>
        <end position="190"/>
    </location>
</feature>
<keyword evidence="2" id="KW-0539">Nucleus</keyword>
<dbReference type="InterPro" id="IPR032308">
    <property type="entry name" value="TDBD"/>
</dbReference>
<dbReference type="Gene3D" id="3.40.630.30">
    <property type="match status" value="1"/>
</dbReference>
<dbReference type="Pfam" id="PF23209">
    <property type="entry name" value="IDM1_C"/>
    <property type="match status" value="1"/>
</dbReference>
<evidence type="ECO:0000256" key="2">
    <source>
        <dbReference type="ARBA" id="ARBA00023242"/>
    </source>
</evidence>
<dbReference type="PANTHER" id="PTHR47025">
    <property type="entry name" value="AUTOIMMUNE REGULATOR"/>
    <property type="match status" value="1"/>
</dbReference>
<reference evidence="6" key="2">
    <citation type="submission" date="2023-05" db="EMBL/GenBank/DDBJ databases">
        <authorList>
            <person name="Schelkunov M.I."/>
        </authorList>
    </citation>
    <scope>NUCLEOTIDE SEQUENCE</scope>
    <source>
        <strain evidence="6">Hsosn_3</strain>
        <tissue evidence="6">Leaf</tissue>
    </source>
</reference>
<proteinExistence type="predicted"/>
<comment type="caution">
    <text evidence="6">The sequence shown here is derived from an EMBL/GenBank/DDBJ whole genome shotgun (WGS) entry which is preliminary data.</text>
</comment>
<feature type="domain" description="Increased DNA methylation 1 C-terminal" evidence="5">
    <location>
        <begin position="500"/>
        <end position="633"/>
    </location>
</feature>
<evidence type="ECO:0000313" key="7">
    <source>
        <dbReference type="Proteomes" id="UP001237642"/>
    </source>
</evidence>
<dbReference type="Proteomes" id="UP001237642">
    <property type="component" value="Unassembled WGS sequence"/>
</dbReference>
<dbReference type="GO" id="GO:0042393">
    <property type="term" value="F:histone binding"/>
    <property type="evidence" value="ECO:0007669"/>
    <property type="project" value="TreeGrafter"/>
</dbReference>
<dbReference type="EMBL" id="JAUIZM010000004">
    <property type="protein sequence ID" value="KAK1389496.1"/>
    <property type="molecule type" value="Genomic_DNA"/>
</dbReference>
<dbReference type="SUPFAM" id="SSF55729">
    <property type="entry name" value="Acyl-CoA N-acyltransferases (Nat)"/>
    <property type="match status" value="1"/>
</dbReference>
<name>A0AAD8IPW4_9APIA</name>
<evidence type="ECO:0008006" key="8">
    <source>
        <dbReference type="Google" id="ProtNLM"/>
    </source>
</evidence>
<evidence type="ECO:0000259" key="5">
    <source>
        <dbReference type="Pfam" id="PF23209"/>
    </source>
</evidence>
<dbReference type="PANTHER" id="PTHR47025:SF7">
    <property type="entry name" value="ACYL-COA N-ACYLTRANSFERASE WITH RING_FYVE_PHD-TYPE ZINC FINGER DOMAIN-CONTAINING PROTEIN"/>
    <property type="match status" value="1"/>
</dbReference>
<evidence type="ECO:0000259" key="4">
    <source>
        <dbReference type="Pfam" id="PF16135"/>
    </source>
</evidence>
<evidence type="ECO:0000313" key="6">
    <source>
        <dbReference type="EMBL" id="KAK1389496.1"/>
    </source>
</evidence>
<protein>
    <recommendedName>
        <fullName evidence="8">Tify domain-containing protein</fullName>
    </recommendedName>
</protein>
<dbReference type="AlphaFoldDB" id="A0AAD8IPW4"/>
<accession>A0AAD8IPW4</accession>
<keyword evidence="7" id="KW-1185">Reference proteome</keyword>
<evidence type="ECO:0000256" key="3">
    <source>
        <dbReference type="SAM" id="MobiDB-lite"/>
    </source>
</evidence>
<organism evidence="6 7">
    <name type="scientific">Heracleum sosnowskyi</name>
    <dbReference type="NCBI Taxonomy" id="360622"/>
    <lineage>
        <taxon>Eukaryota</taxon>
        <taxon>Viridiplantae</taxon>
        <taxon>Streptophyta</taxon>
        <taxon>Embryophyta</taxon>
        <taxon>Tracheophyta</taxon>
        <taxon>Spermatophyta</taxon>
        <taxon>Magnoliopsida</taxon>
        <taxon>eudicotyledons</taxon>
        <taxon>Gunneridae</taxon>
        <taxon>Pentapetalae</taxon>
        <taxon>asterids</taxon>
        <taxon>campanulids</taxon>
        <taxon>Apiales</taxon>
        <taxon>Apiaceae</taxon>
        <taxon>Apioideae</taxon>
        <taxon>apioid superclade</taxon>
        <taxon>Tordylieae</taxon>
        <taxon>Tordyliinae</taxon>
        <taxon>Heracleum</taxon>
    </lineage>
</organism>
<dbReference type="GO" id="GO:0000977">
    <property type="term" value="F:RNA polymerase II transcription regulatory region sequence-specific DNA binding"/>
    <property type="evidence" value="ECO:0007669"/>
    <property type="project" value="TreeGrafter"/>
</dbReference>
<dbReference type="GO" id="GO:0003682">
    <property type="term" value="F:chromatin binding"/>
    <property type="evidence" value="ECO:0007669"/>
    <property type="project" value="TreeGrafter"/>
</dbReference>
<dbReference type="Pfam" id="PF16135">
    <property type="entry name" value="TDBD"/>
    <property type="match status" value="1"/>
</dbReference>
<dbReference type="InterPro" id="IPR016181">
    <property type="entry name" value="Acyl_CoA_acyltransferase"/>
</dbReference>
<evidence type="ECO:0000256" key="1">
    <source>
        <dbReference type="ARBA" id="ARBA00004123"/>
    </source>
</evidence>
<dbReference type="InterPro" id="IPR056511">
    <property type="entry name" value="IDM1_C"/>
</dbReference>
<feature type="domain" description="Tify" evidence="4">
    <location>
        <begin position="285"/>
        <end position="330"/>
    </location>
</feature>
<feature type="region of interest" description="Disordered" evidence="3">
    <location>
        <begin position="173"/>
        <end position="211"/>
    </location>
</feature>
<dbReference type="GO" id="GO:0045944">
    <property type="term" value="P:positive regulation of transcription by RNA polymerase II"/>
    <property type="evidence" value="ECO:0007669"/>
    <property type="project" value="TreeGrafter"/>
</dbReference>
<feature type="compositionally biased region" description="Basic and acidic residues" evidence="3">
    <location>
        <begin position="201"/>
        <end position="210"/>
    </location>
</feature>
<reference evidence="6" key="1">
    <citation type="submission" date="2023-02" db="EMBL/GenBank/DDBJ databases">
        <title>Genome of toxic invasive species Heracleum sosnowskyi carries increased number of genes despite the absence of recent whole-genome duplications.</title>
        <authorList>
            <person name="Schelkunov M."/>
            <person name="Shtratnikova V."/>
            <person name="Makarenko M."/>
            <person name="Klepikova A."/>
            <person name="Omelchenko D."/>
            <person name="Novikova G."/>
            <person name="Obukhova E."/>
            <person name="Bogdanov V."/>
            <person name="Penin A."/>
            <person name="Logacheva M."/>
        </authorList>
    </citation>
    <scope>NUCLEOTIDE SEQUENCE</scope>
    <source>
        <strain evidence="6">Hsosn_3</strain>
        <tissue evidence="6">Leaf</tissue>
    </source>
</reference>
<gene>
    <name evidence="6" type="ORF">POM88_017674</name>
</gene>
<comment type="subcellular location">
    <subcellularLocation>
        <location evidence="1">Nucleus</location>
    </subcellularLocation>
</comment>
<sequence length="671" mass="75205">MLVVPEMECMQRWNESKRITFIERANRGETNRTNRRGSILGRRSIFLKVSLVGICGKSSGIMMGEEEASVAAVNSGDNRNKNCLKWIPEVTAKEPCAKKLAKPSLKVVKELENSFGKELPEEVPYVEKCYQVSNSNLSLEEDSSCLQTFMTKFILKRSGDKWLAEVTARAPCAKKQAKEVSNPNSSPEENASCFRTMSSQKLEKKNEPLDQRSYMDALGREEGMINRPRPYFSHLVQQEKRKNVGRTKKRSNDLHRSLFLPTGLQDGTKLVYCVKKESILEGYKQGNGIVCSHCNTKISPSDFEAHAGYPAKRKPYHNICTTDGVTLHDIALWLSGQSIQRSSHNKCAKTLVLTEDILALPFHNLYRVVKPPIYQPGGCVLCRVQDFTVDTFDELKISSVTRQYHVRCLLDNGLGDLEELSKDKWFCCSDCNNIHSTMQGLLKENKVLLVPVLEKDIGKGVTNGAVNSMHCQILSGTSPITDSRLLSKAAAIFKESFKTIRSKTCSDLIAAAVHGKNISDQESRQIYCMVLIVESVVSSACVLRIISREIAELPVVATSKRNRRKGYFQALFSCIEQLLISINVKKIVLPAAKVAESMWTNKLGFKKISDEQLSEYTKDFQLTMFLETSMLEKVLSKENCKFKVVEMTSELADSSGTSVMEEVPEVQPVAN</sequence>
<dbReference type="GO" id="GO:0005634">
    <property type="term" value="C:nucleus"/>
    <property type="evidence" value="ECO:0007669"/>
    <property type="project" value="UniProtKB-SubCell"/>
</dbReference>